<dbReference type="STRING" id="1123313.GCA_000420345_01841"/>
<dbReference type="Proteomes" id="UP000260721">
    <property type="component" value="Unassembled WGS sequence"/>
</dbReference>
<comment type="similarity">
    <text evidence="2">Belongs to the citrate synthase family.</text>
</comment>
<keyword evidence="4" id="KW-0808">Transferase</keyword>
<organism evidence="5 6">
    <name type="scientific">Faecalicoccus pleomorphus</name>
    <dbReference type="NCBI Taxonomy" id="1323"/>
    <lineage>
        <taxon>Bacteria</taxon>
        <taxon>Bacillati</taxon>
        <taxon>Bacillota</taxon>
        <taxon>Erysipelotrichia</taxon>
        <taxon>Erysipelotrichales</taxon>
        <taxon>Erysipelotrichaceae</taxon>
        <taxon>Faecalicoccus</taxon>
    </lineage>
</organism>
<dbReference type="NCBIfam" id="NF010635">
    <property type="entry name" value="PRK14032.1"/>
    <property type="match status" value="1"/>
</dbReference>
<gene>
    <name evidence="5" type="ORF">DXC78_07065</name>
</gene>
<proteinExistence type="inferred from homology"/>
<dbReference type="InterPro" id="IPR002020">
    <property type="entry name" value="Citrate_synthase"/>
</dbReference>
<protein>
    <recommendedName>
        <fullName evidence="3">citrate synthase (unknown stereospecificity)</fullName>
        <ecNumber evidence="3">2.3.3.16</ecNumber>
    </recommendedName>
</protein>
<dbReference type="Pfam" id="PF00285">
    <property type="entry name" value="Citrate_synt"/>
    <property type="match status" value="1"/>
</dbReference>
<evidence type="ECO:0000313" key="6">
    <source>
        <dbReference type="Proteomes" id="UP000260721"/>
    </source>
</evidence>
<evidence type="ECO:0000256" key="3">
    <source>
        <dbReference type="ARBA" id="ARBA00012972"/>
    </source>
</evidence>
<dbReference type="InterPro" id="IPR016143">
    <property type="entry name" value="Citrate_synth-like_sm_a-sub"/>
</dbReference>
<evidence type="ECO:0000313" key="5">
    <source>
        <dbReference type="EMBL" id="RGD76257.1"/>
    </source>
</evidence>
<accession>A0A3E3E3T3</accession>
<evidence type="ECO:0000256" key="2">
    <source>
        <dbReference type="ARBA" id="ARBA00010566"/>
    </source>
</evidence>
<dbReference type="GO" id="GO:0006099">
    <property type="term" value="P:tricarboxylic acid cycle"/>
    <property type="evidence" value="ECO:0007669"/>
    <property type="project" value="UniProtKB-UniPathway"/>
</dbReference>
<dbReference type="PANTHER" id="PTHR11739:SF4">
    <property type="entry name" value="CITRATE SYNTHASE, PEROXISOMAL"/>
    <property type="match status" value="1"/>
</dbReference>
<dbReference type="GO" id="GO:0005975">
    <property type="term" value="P:carbohydrate metabolic process"/>
    <property type="evidence" value="ECO:0007669"/>
    <property type="project" value="TreeGrafter"/>
</dbReference>
<dbReference type="Gene3D" id="1.10.230.10">
    <property type="entry name" value="Cytochrome P450-Terp, domain 2"/>
    <property type="match status" value="1"/>
</dbReference>
<dbReference type="InterPro" id="IPR016142">
    <property type="entry name" value="Citrate_synth-like_lrg_a-sub"/>
</dbReference>
<dbReference type="PANTHER" id="PTHR11739">
    <property type="entry name" value="CITRATE SYNTHASE"/>
    <property type="match status" value="1"/>
</dbReference>
<dbReference type="EMBL" id="QUSK01000014">
    <property type="protein sequence ID" value="RGD76257.1"/>
    <property type="molecule type" value="Genomic_DNA"/>
</dbReference>
<dbReference type="AlphaFoldDB" id="A0A3E3E3T3"/>
<comment type="caution">
    <text evidence="5">The sequence shown here is derived from an EMBL/GenBank/DDBJ whole genome shotgun (WGS) entry which is preliminary data.</text>
</comment>
<dbReference type="GO" id="GO:0036440">
    <property type="term" value="F:citrate synthase activity"/>
    <property type="evidence" value="ECO:0007669"/>
    <property type="project" value="UniProtKB-EC"/>
</dbReference>
<sequence length="423" mass="47916">MINLQALYKEYEDDNHIDSSLYAKYRVKSGLRNENGTGVKVGLTKISDVVGYEYSNGNKIHIDGRLIYRGYDIDDLVAMRKDTPFGFELSAFLLIFGKLPTHRQLLYFHKELIKMADAHNVDIHYQTSNLLNAIQIEVLKLYGEDVDPDSDTLEERMLKGMYILASMPLLMLSHYKQKRITHYPLPDKGIAENVLCIIRQNTHYTQKEASLLDILFMLHADHGGGNNSTFTNVVMSSTGTDIYSCISAALGSLKGPRHGGANIKTSAMFDAIFDEIGTTTNQKVLRKIAKRLLDHDFFDNAGLIYGIGHAIYTKSDPRCQVIKKACKELAQEKGELEKYNCLCAFEKAALYQMRKQKHIETCANVDFYSGFAYSMLGIDKALYTPLFGMARTAGWVAHHLENRQNNRKLIRPANVYVGKRKED</sequence>
<dbReference type="Gene3D" id="1.10.580.10">
    <property type="entry name" value="Citrate Synthase, domain 1"/>
    <property type="match status" value="1"/>
</dbReference>
<comment type="pathway">
    <text evidence="1">Carbohydrate metabolism; tricarboxylic acid cycle.</text>
</comment>
<evidence type="ECO:0000256" key="4">
    <source>
        <dbReference type="ARBA" id="ARBA00022679"/>
    </source>
</evidence>
<dbReference type="GO" id="GO:0005829">
    <property type="term" value="C:cytosol"/>
    <property type="evidence" value="ECO:0007669"/>
    <property type="project" value="TreeGrafter"/>
</dbReference>
<dbReference type="RefSeq" id="WP_117446382.1">
    <property type="nucleotide sequence ID" value="NZ_QUSK01000014.1"/>
</dbReference>
<reference evidence="5 6" key="1">
    <citation type="submission" date="2018-08" db="EMBL/GenBank/DDBJ databases">
        <title>A genome reference for cultivated species of the human gut microbiota.</title>
        <authorList>
            <person name="Zou Y."/>
            <person name="Xue W."/>
            <person name="Luo G."/>
        </authorList>
    </citation>
    <scope>NUCLEOTIDE SEQUENCE [LARGE SCALE GENOMIC DNA]</scope>
    <source>
        <strain evidence="5 6">TF08-11</strain>
    </source>
</reference>
<evidence type="ECO:0000256" key="1">
    <source>
        <dbReference type="ARBA" id="ARBA00005163"/>
    </source>
</evidence>
<dbReference type="SUPFAM" id="SSF48256">
    <property type="entry name" value="Citrate synthase"/>
    <property type="match status" value="1"/>
</dbReference>
<dbReference type="UniPathway" id="UPA00223"/>
<dbReference type="InterPro" id="IPR036969">
    <property type="entry name" value="Citrate_synthase_sf"/>
</dbReference>
<dbReference type="EC" id="2.3.3.16" evidence="3"/>
<dbReference type="PRINTS" id="PR00143">
    <property type="entry name" value="CITRTSNTHASE"/>
</dbReference>
<name>A0A3E3E3T3_9FIRM</name>